<accession>A0A1C3KC44</accession>
<dbReference type="VEuPathDB" id="PlasmoDB:PmUG01_07041700"/>
<name>A0A1C3KC44_PLAMA</name>
<protein>
    <submittedName>
        <fullName evidence="3">Uncharacterized protein</fullName>
    </submittedName>
</protein>
<dbReference type="EMBL" id="LT594495">
    <property type="protein sequence ID" value="SBT71078.1"/>
    <property type="molecule type" value="Genomic_DNA"/>
</dbReference>
<dbReference type="Proteomes" id="UP000219799">
    <property type="component" value="Chromosome 7"/>
</dbReference>
<reference evidence="3 4" key="1">
    <citation type="submission" date="2016-06" db="EMBL/GenBank/DDBJ databases">
        <authorList>
            <consortium name="Pathogen Informatics"/>
        </authorList>
    </citation>
    <scope>NUCLEOTIDE SEQUENCE [LARGE SCALE GENOMIC DNA]</scope>
    <source>
        <strain evidence="3">PmlGA01</strain>
    </source>
</reference>
<dbReference type="AlphaFoldDB" id="A0A1C3KC44"/>
<evidence type="ECO:0000313" key="4">
    <source>
        <dbReference type="Proteomes" id="UP000219799"/>
    </source>
</evidence>
<feature type="transmembrane region" description="Helical" evidence="2">
    <location>
        <begin position="6"/>
        <end position="24"/>
    </location>
</feature>
<sequence>MNAFHLPNFYVVIYFILILNNLFYTKKVKRFTSSNNTLGHYYDIKKNEDKKKSLHFILNNGMLIKSTRKGRVKRSILYVENIKDIYMLVGGHVKVKTGSFKDCCGVILDLKKTVKDEYEILVVINRDESYKYPKSILNKFGKSYWFNIKDIEIKKLKHSFFHNYDNFYDKKKNNLTDDVQSVQDIKTCFKELDEQLLSGDKDNLDDLSSEAGDLFDENELLDKNSVDGQFVRRIRKKLTENFGDKLGQNVGTKLMENFGEMLSENFDGEMTAKYDDIVETQYDINAEGTDVSEEGTYNSAVQLYENTEEEKVDGDKQEGEKQEGEKQEGEKQEGEKQEGEKQEGVKQEEGEKQEGAKQEEGAKRERNDQMDLFDPLSEIVRLREDYIKGDKKRKNTHSSFCHTVVKEIEKNYVYTDLLNLYKNKRHLSNIVVCFYILKQLVRIYNFEKDNEKLKNNFLKNVIHNNNFENIINDIKNFLERKEIYRVVDKTWLLWTLVKLNIHKEEKYKEQFKSILKYILKYINYGILKKLNTKSLCAILWSLAKCSYNNLKVYKKLLYFLEKYIITLTCQDISNIYYSLSLINYNDQSFFELIEQEINKKINKFSVQSLMNILWGMAKQKRRNNTFNIVKDKLLFYSTSLDIRNISLFLWCLNKNNYYSVDINFEGKKFQDLNIKQAMQLLLFFNYNKKKYLEYLKYVLHFLFQNISALTNQEISFFSYSLSKLNLLNKSFSKMKTHILKRDYNTFNLIDVNMLLLSLNNSNIYDKTVINFLFLALKNILNDGIITTINEQQSNSEILLTGQEKKFTNFNFIMKNLAEMKIFDQDILLYYILYYSHNFANITIDELADYMYYTTSINNPYEGERYEQSKSGKEDAEKVGISECQENNNIQLAISSDKMKQLLISAGGDELKQLLIKSDKLKLDERDFQKVYLHYLNKIILFLREKMINFDAHSFLEHLNRRDDENKNDMAGKSKNKIETFVFNYQSDDSEKDVKKLNELFLGNDPNTVNVSSLENLTSDQEYSDFVNEKKNDQQEKIENEKKHTPLCTSINSLLHLFHSFSFINAFDKRKIDSYFDNLYHVVNEKKSEITAYQWLLIKDIIKMVKIKNKKDWEILLDNVNTYVSNTEDDQRDYFETINIDI</sequence>
<evidence type="ECO:0000313" key="3">
    <source>
        <dbReference type="EMBL" id="SBT71078.1"/>
    </source>
</evidence>
<keyword evidence="2" id="KW-0472">Membrane</keyword>
<evidence type="ECO:0000256" key="2">
    <source>
        <dbReference type="SAM" id="Phobius"/>
    </source>
</evidence>
<keyword evidence="2" id="KW-1133">Transmembrane helix</keyword>
<feature type="region of interest" description="Disordered" evidence="1">
    <location>
        <begin position="307"/>
        <end position="370"/>
    </location>
</feature>
<gene>
    <name evidence="3" type="primary">PmlGA01_070032500</name>
    <name evidence="3" type="ORF">PMLGA01_070032500</name>
</gene>
<feature type="compositionally biased region" description="Basic and acidic residues" evidence="1">
    <location>
        <begin position="313"/>
        <end position="369"/>
    </location>
</feature>
<evidence type="ECO:0000256" key="1">
    <source>
        <dbReference type="SAM" id="MobiDB-lite"/>
    </source>
</evidence>
<keyword evidence="2" id="KW-0812">Transmembrane</keyword>
<proteinExistence type="predicted"/>
<organism evidence="3 4">
    <name type="scientific">Plasmodium malariae</name>
    <dbReference type="NCBI Taxonomy" id="5858"/>
    <lineage>
        <taxon>Eukaryota</taxon>
        <taxon>Sar</taxon>
        <taxon>Alveolata</taxon>
        <taxon>Apicomplexa</taxon>
        <taxon>Aconoidasida</taxon>
        <taxon>Haemosporida</taxon>
        <taxon>Plasmodiidae</taxon>
        <taxon>Plasmodium</taxon>
        <taxon>Plasmodium (Plasmodium)</taxon>
    </lineage>
</organism>